<dbReference type="EMBL" id="CAUOFW020003658">
    <property type="protein sequence ID" value="CAK9161323.1"/>
    <property type="molecule type" value="Genomic_DNA"/>
</dbReference>
<dbReference type="AlphaFoldDB" id="A0ABC8T2J7"/>
<protein>
    <submittedName>
        <fullName evidence="1">Uncharacterized protein</fullName>
    </submittedName>
</protein>
<proteinExistence type="predicted"/>
<comment type="caution">
    <text evidence="1">The sequence shown here is derived from an EMBL/GenBank/DDBJ whole genome shotgun (WGS) entry which is preliminary data.</text>
</comment>
<reference evidence="1 2" key="1">
    <citation type="submission" date="2024-02" db="EMBL/GenBank/DDBJ databases">
        <authorList>
            <person name="Vignale AGUSTIN F."/>
            <person name="Sosa J E."/>
            <person name="Modenutti C."/>
        </authorList>
    </citation>
    <scope>NUCLEOTIDE SEQUENCE [LARGE SCALE GENOMIC DNA]</scope>
</reference>
<accession>A0ABC8T2J7</accession>
<dbReference type="Proteomes" id="UP001642360">
    <property type="component" value="Unassembled WGS sequence"/>
</dbReference>
<sequence>MHRKGAKSLTRDGSIVDFADPKLHGEYSVNAFGLTFQLALSCTMLKQQRPSMEQVVVKLEEALDISTKEKALTPHTTPDWSYNSLKENS</sequence>
<name>A0ABC8T2J7_9AQUA</name>
<evidence type="ECO:0000313" key="2">
    <source>
        <dbReference type="Proteomes" id="UP001642360"/>
    </source>
</evidence>
<evidence type="ECO:0000313" key="1">
    <source>
        <dbReference type="EMBL" id="CAK9161323.1"/>
    </source>
</evidence>
<keyword evidence="2" id="KW-1185">Reference proteome</keyword>
<organism evidence="1 2">
    <name type="scientific">Ilex paraguariensis</name>
    <name type="common">yerba mate</name>
    <dbReference type="NCBI Taxonomy" id="185542"/>
    <lineage>
        <taxon>Eukaryota</taxon>
        <taxon>Viridiplantae</taxon>
        <taxon>Streptophyta</taxon>
        <taxon>Embryophyta</taxon>
        <taxon>Tracheophyta</taxon>
        <taxon>Spermatophyta</taxon>
        <taxon>Magnoliopsida</taxon>
        <taxon>eudicotyledons</taxon>
        <taxon>Gunneridae</taxon>
        <taxon>Pentapetalae</taxon>
        <taxon>asterids</taxon>
        <taxon>campanulids</taxon>
        <taxon>Aquifoliales</taxon>
        <taxon>Aquifoliaceae</taxon>
        <taxon>Ilex</taxon>
    </lineage>
</organism>
<gene>
    <name evidence="1" type="ORF">ILEXP_LOCUS30118</name>
</gene>